<gene>
    <name evidence="1" type="ORF">CWE14_06545</name>
</gene>
<sequence>MKPEVKVRSTDQDERLNSILDVITDVDCRDHFTSHLGEPQHVQKAIVTNFQNSVFQRLQDSIPSLNWTMEYTPSKSQKDSIDIYGEAEELVVAIELDKNRADQVAKKFVSRIALLPDKKVYFLSLCYPGTAGMNLNECVKYFGYCANLAKRMSGVYAGLVIGKI</sequence>
<name>A0A432WJX6_9GAMM</name>
<evidence type="ECO:0000313" key="1">
    <source>
        <dbReference type="EMBL" id="RUO34093.1"/>
    </source>
</evidence>
<comment type="caution">
    <text evidence="1">The sequence shown here is derived from an EMBL/GenBank/DDBJ whole genome shotgun (WGS) entry which is preliminary data.</text>
</comment>
<keyword evidence="2" id="KW-1185">Reference proteome</keyword>
<proteinExistence type="predicted"/>
<evidence type="ECO:0000313" key="2">
    <source>
        <dbReference type="Proteomes" id="UP000287823"/>
    </source>
</evidence>
<dbReference type="RefSeq" id="WP_126798625.1">
    <property type="nucleotide sequence ID" value="NZ_PIPO01000002.1"/>
</dbReference>
<protein>
    <submittedName>
        <fullName evidence="1">Uncharacterized protein</fullName>
    </submittedName>
</protein>
<reference evidence="1 2" key="1">
    <citation type="journal article" date="2011" name="Front. Microbiol.">
        <title>Genomic signatures of strain selection and enhancement in Bacillus atrophaeus var. globigii, a historical biowarfare simulant.</title>
        <authorList>
            <person name="Gibbons H.S."/>
            <person name="Broomall S.M."/>
            <person name="McNew L.A."/>
            <person name="Daligault H."/>
            <person name="Chapman C."/>
            <person name="Bruce D."/>
            <person name="Karavis M."/>
            <person name="Krepps M."/>
            <person name="McGregor P.A."/>
            <person name="Hong C."/>
            <person name="Park K.H."/>
            <person name="Akmal A."/>
            <person name="Feldman A."/>
            <person name="Lin J.S."/>
            <person name="Chang W.E."/>
            <person name="Higgs B.W."/>
            <person name="Demirev P."/>
            <person name="Lindquist J."/>
            <person name="Liem A."/>
            <person name="Fochler E."/>
            <person name="Read T.D."/>
            <person name="Tapia R."/>
            <person name="Johnson S."/>
            <person name="Bishop-Lilly K.A."/>
            <person name="Detter C."/>
            <person name="Han C."/>
            <person name="Sozhamannan S."/>
            <person name="Rosenzweig C.N."/>
            <person name="Skowronski E.W."/>
        </authorList>
    </citation>
    <scope>NUCLEOTIDE SEQUENCE [LARGE SCALE GENOMIC DNA]</scope>
    <source>
        <strain evidence="1 2">Y4G10-17</strain>
    </source>
</reference>
<accession>A0A432WJX6</accession>
<dbReference type="EMBL" id="PIPO01000002">
    <property type="protein sequence ID" value="RUO34093.1"/>
    <property type="molecule type" value="Genomic_DNA"/>
</dbReference>
<dbReference type="AlphaFoldDB" id="A0A432WJX6"/>
<dbReference type="Proteomes" id="UP000287823">
    <property type="component" value="Unassembled WGS sequence"/>
</dbReference>
<organism evidence="1 2">
    <name type="scientific">Aliidiomarina soli</name>
    <dbReference type="NCBI Taxonomy" id="1928574"/>
    <lineage>
        <taxon>Bacteria</taxon>
        <taxon>Pseudomonadati</taxon>
        <taxon>Pseudomonadota</taxon>
        <taxon>Gammaproteobacteria</taxon>
        <taxon>Alteromonadales</taxon>
        <taxon>Idiomarinaceae</taxon>
        <taxon>Aliidiomarina</taxon>
    </lineage>
</organism>